<name>J0EWF9_HELPX</name>
<sequence>MNQKIGFLKKISCLSFFSFDKDIFDKKEKSRYKIFPKNKAIKAITKTKRLGVRFVNI</sequence>
<gene>
    <name evidence="1" type="ORF">HPHPP4_0078</name>
</gene>
<reference evidence="1 2" key="1">
    <citation type="journal article" date="2013" name="Pathog. Dis.">
        <title>Genome sequences of 65 Helicobacter pylori strains isolated from asymptomatic individuals and patients with gastric cancer, peptic ulcer disease, or gastritis.</title>
        <authorList>
            <person name="Blanchard T.G."/>
            <person name="Czinn S.J."/>
            <person name="Correa P."/>
            <person name="Nakazawa T."/>
            <person name="Keelan M."/>
            <person name="Morningstar L."/>
            <person name="Santana-Cruz I."/>
            <person name="Maroo A."/>
            <person name="McCracken C."/>
            <person name="Shefchek K."/>
            <person name="Daugherty S."/>
            <person name="Song Y."/>
            <person name="Fraser C.M."/>
            <person name="Fricke W.F."/>
        </authorList>
    </citation>
    <scope>NUCLEOTIDE SEQUENCE [LARGE SCALE GENOMIC DNA]</scope>
    <source>
        <strain evidence="1 2">Hp P-4</strain>
    </source>
</reference>
<evidence type="ECO:0000313" key="2">
    <source>
        <dbReference type="Proteomes" id="UP000004561"/>
    </source>
</evidence>
<evidence type="ECO:0000313" key="1">
    <source>
        <dbReference type="EMBL" id="EJC03614.1"/>
    </source>
</evidence>
<protein>
    <submittedName>
        <fullName evidence="1">Uncharacterized protein</fullName>
    </submittedName>
</protein>
<accession>J0EWF9</accession>
<proteinExistence type="predicted"/>
<dbReference type="PATRIC" id="fig|992075.3.peg.78"/>
<organism evidence="1 2">
    <name type="scientific">Helicobacter pylori Hp P-4</name>
    <dbReference type="NCBI Taxonomy" id="992075"/>
    <lineage>
        <taxon>Bacteria</taxon>
        <taxon>Pseudomonadati</taxon>
        <taxon>Campylobacterota</taxon>
        <taxon>Epsilonproteobacteria</taxon>
        <taxon>Campylobacterales</taxon>
        <taxon>Helicobacteraceae</taxon>
        <taxon>Helicobacter</taxon>
    </lineage>
</organism>
<dbReference type="AlphaFoldDB" id="J0EWF9"/>
<comment type="caution">
    <text evidence="1">The sequence shown here is derived from an EMBL/GenBank/DDBJ whole genome shotgun (WGS) entry which is preliminary data.</text>
</comment>
<dbReference type="Proteomes" id="UP000004561">
    <property type="component" value="Unassembled WGS sequence"/>
</dbReference>
<dbReference type="EMBL" id="AKPL01000001">
    <property type="protein sequence ID" value="EJC03614.1"/>
    <property type="molecule type" value="Genomic_DNA"/>
</dbReference>